<organism evidence="1 2">
    <name type="scientific">Trametes sanguinea</name>
    <dbReference type="NCBI Taxonomy" id="158606"/>
    <lineage>
        <taxon>Eukaryota</taxon>
        <taxon>Fungi</taxon>
        <taxon>Dikarya</taxon>
        <taxon>Basidiomycota</taxon>
        <taxon>Agaricomycotina</taxon>
        <taxon>Agaricomycetes</taxon>
        <taxon>Polyporales</taxon>
        <taxon>Polyporaceae</taxon>
        <taxon>Trametes</taxon>
    </lineage>
</organism>
<proteinExistence type="predicted"/>
<comment type="caution">
    <text evidence="1">The sequence shown here is derived from an EMBL/GenBank/DDBJ whole genome shotgun (WGS) entry which is preliminary data.</text>
</comment>
<dbReference type="EMBL" id="JANSHE010004735">
    <property type="protein sequence ID" value="KAJ2975141.1"/>
    <property type="molecule type" value="Genomic_DNA"/>
</dbReference>
<dbReference type="Proteomes" id="UP001144978">
    <property type="component" value="Unassembled WGS sequence"/>
</dbReference>
<name>A0ACC1N942_9APHY</name>
<accession>A0ACC1N942</accession>
<evidence type="ECO:0000313" key="2">
    <source>
        <dbReference type="Proteomes" id="UP001144978"/>
    </source>
</evidence>
<keyword evidence="2" id="KW-1185">Reference proteome</keyword>
<reference evidence="1" key="1">
    <citation type="submission" date="2022-08" db="EMBL/GenBank/DDBJ databases">
        <title>Genome Sequence of Pycnoporus sanguineus.</title>
        <authorList>
            <person name="Buettner E."/>
        </authorList>
    </citation>
    <scope>NUCLEOTIDE SEQUENCE</scope>
    <source>
        <strain evidence="1">CG-C14</strain>
    </source>
</reference>
<evidence type="ECO:0000313" key="1">
    <source>
        <dbReference type="EMBL" id="KAJ2975141.1"/>
    </source>
</evidence>
<protein>
    <submittedName>
        <fullName evidence="1">Uncharacterized protein</fullName>
    </submittedName>
</protein>
<gene>
    <name evidence="1" type="ORF">NUW54_g11778</name>
</gene>
<sequence>MGTPRHSTVRLHDARDAPLTSLHTAFRFEGLQTLTTAPVDPAARYRALARHLHRAAPASDASLRHRKVCVPCHDTGTLLRRAAAPFCIGTSQSRTSSVLKLLFN</sequence>